<feature type="transmembrane region" description="Helical" evidence="6">
    <location>
        <begin position="386"/>
        <end position="407"/>
    </location>
</feature>
<feature type="transmembrane region" description="Helical" evidence="6">
    <location>
        <begin position="413"/>
        <end position="436"/>
    </location>
</feature>
<evidence type="ECO:0000256" key="1">
    <source>
        <dbReference type="ARBA" id="ARBA00004651"/>
    </source>
</evidence>
<evidence type="ECO:0000256" key="2">
    <source>
        <dbReference type="ARBA" id="ARBA00022448"/>
    </source>
</evidence>
<feature type="transmembrane region" description="Helical" evidence="6">
    <location>
        <begin position="298"/>
        <end position="317"/>
    </location>
</feature>
<keyword evidence="9" id="KW-1185">Reference proteome</keyword>
<feature type="transmembrane region" description="Helical" evidence="6">
    <location>
        <begin position="217"/>
        <end position="234"/>
    </location>
</feature>
<feature type="transmembrane region" description="Helical" evidence="6">
    <location>
        <begin position="123"/>
        <end position="141"/>
    </location>
</feature>
<dbReference type="Gene3D" id="1.20.1720.10">
    <property type="entry name" value="Multidrug resistance protein D"/>
    <property type="match status" value="1"/>
</dbReference>
<dbReference type="PROSITE" id="PS50850">
    <property type="entry name" value="MFS"/>
    <property type="match status" value="1"/>
</dbReference>
<comment type="subcellular location">
    <subcellularLocation>
        <location evidence="1">Cell membrane</location>
        <topology evidence="1">Multi-pass membrane protein</topology>
    </subcellularLocation>
</comment>
<feature type="transmembrane region" description="Helical" evidence="6">
    <location>
        <begin position="153"/>
        <end position="173"/>
    </location>
</feature>
<dbReference type="PANTHER" id="PTHR42718">
    <property type="entry name" value="MAJOR FACILITATOR SUPERFAMILY MULTIDRUG TRANSPORTER MFSC"/>
    <property type="match status" value="1"/>
</dbReference>
<reference evidence="8 9" key="1">
    <citation type="journal article" date="2019" name="Int. J. Syst. Evol. Microbiol.">
        <title>The Global Catalogue of Microorganisms (GCM) 10K type strain sequencing project: providing services to taxonomists for standard genome sequencing and annotation.</title>
        <authorList>
            <consortium name="The Broad Institute Genomics Platform"/>
            <consortium name="The Broad Institute Genome Sequencing Center for Infectious Disease"/>
            <person name="Wu L."/>
            <person name="Ma J."/>
        </authorList>
    </citation>
    <scope>NUCLEOTIDE SEQUENCE [LARGE SCALE GENOMIC DNA]</scope>
    <source>
        <strain evidence="8 9">JCM 16365</strain>
    </source>
</reference>
<dbReference type="RefSeq" id="WP_344230180.1">
    <property type="nucleotide sequence ID" value="NZ_BAAARI010000016.1"/>
</dbReference>
<feature type="transmembrane region" description="Helical" evidence="6">
    <location>
        <begin position="66"/>
        <end position="85"/>
    </location>
</feature>
<keyword evidence="3 6" id="KW-0812">Transmembrane</keyword>
<protein>
    <submittedName>
        <fullName evidence="8">MFS transporter</fullName>
    </submittedName>
</protein>
<evidence type="ECO:0000313" key="8">
    <source>
        <dbReference type="EMBL" id="GAA2585895.1"/>
    </source>
</evidence>
<feature type="transmembrane region" description="Helical" evidence="6">
    <location>
        <begin position="348"/>
        <end position="374"/>
    </location>
</feature>
<dbReference type="InterPro" id="IPR011701">
    <property type="entry name" value="MFS"/>
</dbReference>
<feature type="transmembrane region" description="Helical" evidence="6">
    <location>
        <begin position="324"/>
        <end position="342"/>
    </location>
</feature>
<keyword evidence="4 6" id="KW-1133">Transmembrane helix</keyword>
<name>A0ABN3PHL3_9MICO</name>
<comment type="caution">
    <text evidence="8">The sequence shown here is derived from an EMBL/GenBank/DDBJ whole genome shotgun (WGS) entry which is preliminary data.</text>
</comment>
<evidence type="ECO:0000256" key="3">
    <source>
        <dbReference type="ARBA" id="ARBA00022692"/>
    </source>
</evidence>
<sequence>MTVLILGVLSYQLNSSMLNPALPDMAERLGVSVDAVSQVVSLFFLAGAVGGVVLTRWSDYVDRRRMFVMVLSVLAIGTLVCIFATNLPMLLVGRVLQGATAAAFPLAYIILNENLSRQAFGTAMGVVTAVNGGVGGVDAYAGGLFSDTWGYRSIFMVIFLFGIVGLVAIATVVPRDGAPRSSGTMDWWGAVTFSVGLIGLTYYVSEGSAQGWLAPSSLAYLALTIVGFVAFWIVEKRVSSPLVAVEHLKSRRVWPVMATTVLSLSGVFAVINFTLIILTQNDEVGVGMSASRSALLVLLPPALIGVAAAPAAGWLAARYGWLRILRTGLLICTAAIAGVTVFPTSLPVIIIAVVLFGIAYYGLTLTTINGLGVLQSPKNEPGILPGLNGAMFGIGASLGITFVAPYVGQETTGGFTTALMISLGITILAFVASLLIRPAEGSAGTKTTQVEAAIQTPVA</sequence>
<feature type="transmembrane region" description="Helical" evidence="6">
    <location>
        <begin position="254"/>
        <end position="278"/>
    </location>
</feature>
<evidence type="ECO:0000256" key="6">
    <source>
        <dbReference type="SAM" id="Phobius"/>
    </source>
</evidence>
<feature type="transmembrane region" description="Helical" evidence="6">
    <location>
        <begin position="36"/>
        <end position="54"/>
    </location>
</feature>
<evidence type="ECO:0000313" key="9">
    <source>
        <dbReference type="Proteomes" id="UP001500274"/>
    </source>
</evidence>
<evidence type="ECO:0000259" key="7">
    <source>
        <dbReference type="PROSITE" id="PS50850"/>
    </source>
</evidence>
<feature type="domain" description="Major facilitator superfamily (MFS) profile" evidence="7">
    <location>
        <begin position="1"/>
        <end position="441"/>
    </location>
</feature>
<dbReference type="InterPro" id="IPR036259">
    <property type="entry name" value="MFS_trans_sf"/>
</dbReference>
<proteinExistence type="predicted"/>
<feature type="transmembrane region" description="Helical" evidence="6">
    <location>
        <begin position="91"/>
        <end position="111"/>
    </location>
</feature>
<gene>
    <name evidence="8" type="ORF">GCM10009862_26200</name>
</gene>
<dbReference type="PANTHER" id="PTHR42718:SF9">
    <property type="entry name" value="MAJOR FACILITATOR SUPERFAMILY MULTIDRUG TRANSPORTER MFSC"/>
    <property type="match status" value="1"/>
</dbReference>
<dbReference type="EMBL" id="BAAARI010000016">
    <property type="protein sequence ID" value="GAA2585895.1"/>
    <property type="molecule type" value="Genomic_DNA"/>
</dbReference>
<dbReference type="SUPFAM" id="SSF103473">
    <property type="entry name" value="MFS general substrate transporter"/>
    <property type="match status" value="1"/>
</dbReference>
<dbReference type="Gene3D" id="1.20.1250.20">
    <property type="entry name" value="MFS general substrate transporter like domains"/>
    <property type="match status" value="1"/>
</dbReference>
<dbReference type="InterPro" id="IPR020846">
    <property type="entry name" value="MFS_dom"/>
</dbReference>
<dbReference type="Pfam" id="PF07690">
    <property type="entry name" value="MFS_1"/>
    <property type="match status" value="1"/>
</dbReference>
<evidence type="ECO:0000256" key="4">
    <source>
        <dbReference type="ARBA" id="ARBA00022989"/>
    </source>
</evidence>
<feature type="transmembrane region" description="Helical" evidence="6">
    <location>
        <begin position="185"/>
        <end position="205"/>
    </location>
</feature>
<accession>A0ABN3PHL3</accession>
<keyword evidence="5 6" id="KW-0472">Membrane</keyword>
<dbReference type="Proteomes" id="UP001500274">
    <property type="component" value="Unassembled WGS sequence"/>
</dbReference>
<organism evidence="8 9">
    <name type="scientific">Microbacterium binotii</name>
    <dbReference type="NCBI Taxonomy" id="462710"/>
    <lineage>
        <taxon>Bacteria</taxon>
        <taxon>Bacillati</taxon>
        <taxon>Actinomycetota</taxon>
        <taxon>Actinomycetes</taxon>
        <taxon>Micrococcales</taxon>
        <taxon>Microbacteriaceae</taxon>
        <taxon>Microbacterium</taxon>
    </lineage>
</organism>
<keyword evidence="2" id="KW-0813">Transport</keyword>
<evidence type="ECO:0000256" key="5">
    <source>
        <dbReference type="ARBA" id="ARBA00023136"/>
    </source>
</evidence>